<accession>A0A154QCR7</accession>
<evidence type="ECO:0000259" key="2">
    <source>
        <dbReference type="PROSITE" id="PS51352"/>
    </source>
</evidence>
<comment type="similarity">
    <text evidence="1">Belongs to the thioredoxin family. DsbA subfamily.</text>
</comment>
<dbReference type="InterPro" id="IPR036249">
    <property type="entry name" value="Thioredoxin-like_sf"/>
</dbReference>
<dbReference type="Gene3D" id="3.40.30.10">
    <property type="entry name" value="Glutaredoxin"/>
    <property type="match status" value="1"/>
</dbReference>
<dbReference type="PROSITE" id="PS51352">
    <property type="entry name" value="THIOREDOXIN_2"/>
    <property type="match status" value="1"/>
</dbReference>
<dbReference type="STRING" id="416169.RHOFW104T7_02935"/>
<dbReference type="PANTHER" id="PTHR13887">
    <property type="entry name" value="GLUTATHIONE S-TRANSFERASE KAPPA"/>
    <property type="match status" value="1"/>
</dbReference>
<evidence type="ECO:0000313" key="3">
    <source>
        <dbReference type="EMBL" id="KZC21995.1"/>
    </source>
</evidence>
<proteinExistence type="inferred from homology"/>
<protein>
    <submittedName>
        <fullName evidence="3">Disulfide bond formation protein DsbA</fullName>
    </submittedName>
</protein>
<organism evidence="3 4">
    <name type="scientific">Rhodanobacter thiooxydans</name>
    <dbReference type="NCBI Taxonomy" id="416169"/>
    <lineage>
        <taxon>Bacteria</taxon>
        <taxon>Pseudomonadati</taxon>
        <taxon>Pseudomonadota</taxon>
        <taxon>Gammaproteobacteria</taxon>
        <taxon>Lysobacterales</taxon>
        <taxon>Rhodanobacteraceae</taxon>
        <taxon>Rhodanobacter</taxon>
    </lineage>
</organism>
<dbReference type="EMBL" id="LVJS01000141">
    <property type="protein sequence ID" value="KZC21995.1"/>
    <property type="molecule type" value="Genomic_DNA"/>
</dbReference>
<dbReference type="eggNOG" id="COG1651">
    <property type="taxonomic scope" value="Bacteria"/>
</dbReference>
<sequence length="182" mass="19971">MLHEDSILAVPVAAHDHIQGNAHAVVTLVEYGDFQCPACGMAYPLVKQLQHRYAGNLRFVFRHFPLAQAHPYATLAAELAEAAAVEGRFWAMHDWLYEHQEEWAPYGGAGLEAGVRALGLDEQALAATLRSPGIDAHIRRDFMGGVRSGVNGTPSFYVNGYLYQGDFDTLVHAIGRVIARQS</sequence>
<gene>
    <name evidence="3" type="ORF">RHOFW104T7_02935</name>
</gene>
<keyword evidence="4" id="KW-1185">Reference proteome</keyword>
<dbReference type="Pfam" id="PF13462">
    <property type="entry name" value="Thioredoxin_4"/>
    <property type="match status" value="1"/>
</dbReference>
<dbReference type="InterPro" id="IPR013766">
    <property type="entry name" value="Thioredoxin_domain"/>
</dbReference>
<comment type="caution">
    <text evidence="3">The sequence shown here is derived from an EMBL/GenBank/DDBJ whole genome shotgun (WGS) entry which is preliminary data.</text>
</comment>
<reference evidence="3 4" key="1">
    <citation type="journal article" date="2016" name="MBio">
        <title>Lateral Gene Transfer in a Heavy Metal-Contaminated-Groundwater Microbial Community.</title>
        <authorList>
            <person name="Hemme C.L."/>
            <person name="Green S.J."/>
            <person name="Rishishwar L."/>
            <person name="Prakash O."/>
            <person name="Pettenato A."/>
            <person name="Chakraborty R."/>
            <person name="Deutschbauer A.M."/>
            <person name="Van Nostrand J.D."/>
            <person name="Wu L."/>
            <person name="He Z."/>
            <person name="Jordan I.K."/>
            <person name="Hazen T.C."/>
            <person name="Arkin A.P."/>
            <person name="Kostka J.E."/>
            <person name="Zhou J."/>
        </authorList>
    </citation>
    <scope>NUCLEOTIDE SEQUENCE [LARGE SCALE GENOMIC DNA]</scope>
    <source>
        <strain evidence="3 4">FW104-T7</strain>
    </source>
</reference>
<evidence type="ECO:0000313" key="4">
    <source>
        <dbReference type="Proteomes" id="UP000076131"/>
    </source>
</evidence>
<feature type="domain" description="Thioredoxin" evidence="2">
    <location>
        <begin position="4"/>
        <end position="179"/>
    </location>
</feature>
<dbReference type="InterPro" id="IPR012336">
    <property type="entry name" value="Thioredoxin-like_fold"/>
</dbReference>
<dbReference type="SUPFAM" id="SSF52833">
    <property type="entry name" value="Thioredoxin-like"/>
    <property type="match status" value="1"/>
</dbReference>
<dbReference type="PANTHER" id="PTHR13887:SF55">
    <property type="entry name" value="SLR0313 PROTEIN"/>
    <property type="match status" value="1"/>
</dbReference>
<dbReference type="AlphaFoldDB" id="A0A154QCR7"/>
<name>A0A154QCR7_9GAMM</name>
<evidence type="ECO:0000256" key="1">
    <source>
        <dbReference type="ARBA" id="ARBA00005791"/>
    </source>
</evidence>
<dbReference type="Proteomes" id="UP000076131">
    <property type="component" value="Unassembled WGS sequence"/>
</dbReference>